<dbReference type="PANTHER" id="PTHR48075">
    <property type="entry name" value="3-HYDROXYACYL-COA DEHYDROGENASE FAMILY PROTEIN"/>
    <property type="match status" value="1"/>
</dbReference>
<dbReference type="GO" id="GO:0070403">
    <property type="term" value="F:NAD+ binding"/>
    <property type="evidence" value="ECO:0007669"/>
    <property type="project" value="InterPro"/>
</dbReference>
<feature type="domain" description="3-hydroxyacyl-CoA dehydrogenase C-terminal" evidence="2">
    <location>
        <begin position="188"/>
        <end position="281"/>
    </location>
</feature>
<dbReference type="InterPro" id="IPR036291">
    <property type="entry name" value="NAD(P)-bd_dom_sf"/>
</dbReference>
<accession>A0A485LTU6</accession>
<dbReference type="FunFam" id="3.40.50.720:FF:000009">
    <property type="entry name" value="Fatty oxidation complex, alpha subunit"/>
    <property type="match status" value="1"/>
</dbReference>
<dbReference type="InterPro" id="IPR006108">
    <property type="entry name" value="3HC_DH_C"/>
</dbReference>
<dbReference type="Pfam" id="PF02737">
    <property type="entry name" value="3HCDH_N"/>
    <property type="match status" value="1"/>
</dbReference>
<dbReference type="EC" id="1.1.1.157" evidence="4"/>
<evidence type="ECO:0000256" key="1">
    <source>
        <dbReference type="ARBA" id="ARBA00023002"/>
    </source>
</evidence>
<evidence type="ECO:0000259" key="2">
    <source>
        <dbReference type="Pfam" id="PF00725"/>
    </source>
</evidence>
<name>A0A485LTU6_9ZZZZ</name>
<dbReference type="Gene3D" id="1.10.1040.10">
    <property type="entry name" value="N-(1-d-carboxylethyl)-l-norvaline Dehydrogenase, domain 2"/>
    <property type="match status" value="2"/>
</dbReference>
<feature type="domain" description="3-hydroxyacyl-CoA dehydrogenase NAD binding" evidence="3">
    <location>
        <begin position="5"/>
        <end position="185"/>
    </location>
</feature>
<dbReference type="AlphaFoldDB" id="A0A485LTU6"/>
<dbReference type="SUPFAM" id="SSF51735">
    <property type="entry name" value="NAD(P)-binding Rossmann-fold domains"/>
    <property type="match status" value="1"/>
</dbReference>
<feature type="domain" description="3-hydroxyacyl-CoA dehydrogenase C-terminal" evidence="2">
    <location>
        <begin position="302"/>
        <end position="374"/>
    </location>
</feature>
<dbReference type="InterPro" id="IPR013328">
    <property type="entry name" value="6PGD_dom2"/>
</dbReference>
<dbReference type="InterPro" id="IPR008927">
    <property type="entry name" value="6-PGluconate_DH-like_C_sf"/>
</dbReference>
<protein>
    <submittedName>
        <fullName evidence="4">3-hydroxybutyryl-CoA dehydrogenase</fullName>
        <ecNumber evidence="4">1.1.1.157</ecNumber>
    </submittedName>
</protein>
<proteinExistence type="predicted"/>
<sequence>MEVKKIAVIGSGAMGSGIAQAGIMAGFTVAMHDIEQRFVDKGVSTIRESLDKFAGKGKITEDQSREMFSRLKPTTDLKEAVGDADLVIEAVFEDLDIKKRLFADLDALAPKHAVLASNTSSMSITAIASATKRPQSVVGMHFFNPAVLLKLVEVISTEKSSPEAIEITCETAKKMNKVPVIVQKDSPGFIYNRVNAPTALLLQLILDKGSPKPNDFDAVFKPVMPMTPFELLDYVGLDIVLHTQGYYAKTLSPDYTPRKALKDLVALGRLGKKTGKGIYDWSAGRPAIDVSSPTSEYDPTHMIALQANEATKLLEEGVVTDPKDIDTAIANGGGGIGPFMLAKSIGYPTLVAKCTELADKFGIEIFRPTKTLQKGAIEI</sequence>
<gene>
    <name evidence="4" type="primary">hbd</name>
    <name evidence="4" type="ORF">SCFA_100019</name>
</gene>
<dbReference type="Gene3D" id="3.40.50.720">
    <property type="entry name" value="NAD(P)-binding Rossmann-like Domain"/>
    <property type="match status" value="1"/>
</dbReference>
<dbReference type="GO" id="GO:0008691">
    <property type="term" value="F:3-hydroxybutyryl-CoA dehydrogenase activity"/>
    <property type="evidence" value="ECO:0007669"/>
    <property type="project" value="UniProtKB-EC"/>
</dbReference>
<organism evidence="4">
    <name type="scientific">anaerobic digester metagenome</name>
    <dbReference type="NCBI Taxonomy" id="1263854"/>
    <lineage>
        <taxon>unclassified sequences</taxon>
        <taxon>metagenomes</taxon>
        <taxon>ecological metagenomes</taxon>
    </lineage>
</organism>
<evidence type="ECO:0000313" key="4">
    <source>
        <dbReference type="EMBL" id="VFU11229.1"/>
    </source>
</evidence>
<dbReference type="InterPro" id="IPR006176">
    <property type="entry name" value="3-OHacyl-CoA_DH_NAD-bd"/>
</dbReference>
<dbReference type="GO" id="GO:0006631">
    <property type="term" value="P:fatty acid metabolic process"/>
    <property type="evidence" value="ECO:0007669"/>
    <property type="project" value="InterPro"/>
</dbReference>
<reference evidence="4" key="1">
    <citation type="submission" date="2019-03" db="EMBL/GenBank/DDBJ databases">
        <authorList>
            <person name="Hao L."/>
        </authorList>
    </citation>
    <scope>NUCLEOTIDE SEQUENCE</scope>
</reference>
<evidence type="ECO:0000259" key="3">
    <source>
        <dbReference type="Pfam" id="PF02737"/>
    </source>
</evidence>
<dbReference type="SUPFAM" id="SSF48179">
    <property type="entry name" value="6-phosphogluconate dehydrogenase C-terminal domain-like"/>
    <property type="match status" value="2"/>
</dbReference>
<dbReference type="EMBL" id="CAADRM010000002">
    <property type="protein sequence ID" value="VFU11229.1"/>
    <property type="molecule type" value="Genomic_DNA"/>
</dbReference>
<dbReference type="Pfam" id="PF00725">
    <property type="entry name" value="3HCDH"/>
    <property type="match status" value="2"/>
</dbReference>
<dbReference type="PANTHER" id="PTHR48075:SF5">
    <property type="entry name" value="3-HYDROXYBUTYRYL-COA DEHYDROGENASE"/>
    <property type="match status" value="1"/>
</dbReference>
<keyword evidence="1 4" id="KW-0560">Oxidoreductase</keyword>